<organism evidence="2 3">
    <name type="scientific">Thermostichus vulcanus str. 'Rupite'</name>
    <dbReference type="NCBI Taxonomy" id="2813851"/>
    <lineage>
        <taxon>Bacteria</taxon>
        <taxon>Bacillati</taxon>
        <taxon>Cyanobacteriota</taxon>
        <taxon>Cyanophyceae</taxon>
        <taxon>Thermostichales</taxon>
        <taxon>Thermostichaceae</taxon>
        <taxon>Thermostichus</taxon>
    </lineage>
</organism>
<dbReference type="InterPro" id="IPR058739">
    <property type="entry name" value="NicX"/>
</dbReference>
<reference evidence="2" key="1">
    <citation type="submission" date="2021-02" db="EMBL/GenBank/DDBJ databases">
        <title>The CRISPR/cas machinery reduction and long-range gene transfer in the hot spring cyanobacterium Synechococcus.</title>
        <authorList>
            <person name="Dvorak P."/>
            <person name="Jahodarova E."/>
            <person name="Hasler P."/>
            <person name="Poulickova A."/>
        </authorList>
    </citation>
    <scope>NUCLEOTIDE SEQUENCE</scope>
    <source>
        <strain evidence="2">Rupite</strain>
    </source>
</reference>
<evidence type="ECO:0008006" key="4">
    <source>
        <dbReference type="Google" id="ProtNLM"/>
    </source>
</evidence>
<accession>A0ABT0CBZ7</accession>
<protein>
    <recommendedName>
        <fullName evidence="4">Leucyl aminopeptidase</fullName>
    </recommendedName>
</protein>
<proteinExistence type="predicted"/>
<name>A0ABT0CBZ7_THEVL</name>
<dbReference type="Pfam" id="PF26233">
    <property type="entry name" value="NicX"/>
    <property type="match status" value="1"/>
</dbReference>
<dbReference type="EMBL" id="JAFIRA010000025">
    <property type="protein sequence ID" value="MCJ2543317.1"/>
    <property type="molecule type" value="Genomic_DNA"/>
</dbReference>
<dbReference type="Proteomes" id="UP000830835">
    <property type="component" value="Unassembled WGS sequence"/>
</dbReference>
<evidence type="ECO:0000313" key="3">
    <source>
        <dbReference type="Proteomes" id="UP000830835"/>
    </source>
</evidence>
<dbReference type="PANTHER" id="PTHR34448">
    <property type="entry name" value="AMINOPEPTIDASE"/>
    <property type="match status" value="1"/>
</dbReference>
<dbReference type="SUPFAM" id="SSF144052">
    <property type="entry name" value="Thermophilic metalloprotease-like"/>
    <property type="match status" value="1"/>
</dbReference>
<keyword evidence="1" id="KW-0479">Metal-binding</keyword>
<evidence type="ECO:0000256" key="1">
    <source>
        <dbReference type="ARBA" id="ARBA00022723"/>
    </source>
</evidence>
<dbReference type="PANTHER" id="PTHR34448:SF1">
    <property type="entry name" value="BLL6088 PROTEIN"/>
    <property type="match status" value="1"/>
</dbReference>
<comment type="caution">
    <text evidence="2">The sequence shown here is derived from an EMBL/GenBank/DDBJ whole genome shotgun (WGS) entry which is preliminary data.</text>
</comment>
<dbReference type="RefSeq" id="WP_244350594.1">
    <property type="nucleotide sequence ID" value="NZ_JAFIRA010000025.1"/>
</dbReference>
<sequence length="348" mass="37800">MKLSLMTESRSEYYAFELAAAARRLAEEVLEIQPGQEVLITADTLSDARVVQATAQACFAAGGIPVVMTYPTAAKPQSEPPASVAAALASADIWIEYSHAYIMYTHAWQRAVAAGVQYCAFGDMDVDGLVRCFGRVKVPLLETFGDCLIDLLTNSRDFHLTTELGTDLHFSNEGVPIGAFRMKANPKHIPIMLAGQVSWSPVAQTMQGRFVADGILYPPEEVGILTDRVILTVEAGTITQIEGGREAQLLQKWIDKLADPTLYKIAHTSYGFNPGIMQPTGRITEDERAFGCFNCGWGAWVDRPAAGHFDVTALQVSSWVDGIPLAKNGLFVHPDLAALCREMGVPGH</sequence>
<keyword evidence="3" id="KW-1185">Reference proteome</keyword>
<dbReference type="InterPro" id="IPR052170">
    <property type="entry name" value="M29_Exopeptidase"/>
</dbReference>
<evidence type="ECO:0000313" key="2">
    <source>
        <dbReference type="EMBL" id="MCJ2543317.1"/>
    </source>
</evidence>
<gene>
    <name evidence="2" type="ORF">JX360_10435</name>
</gene>